<keyword evidence="8" id="KW-1185">Reference proteome</keyword>
<name>A0A067DRR1_CITSI</name>
<keyword evidence="3" id="KW-0238">DNA-binding</keyword>
<dbReference type="PANTHER" id="PTHR31989">
    <property type="entry name" value="NAC DOMAIN-CONTAINING PROTEIN 82-RELATED"/>
    <property type="match status" value="1"/>
</dbReference>
<evidence type="ECO:0000256" key="5">
    <source>
        <dbReference type="ARBA" id="ARBA00023242"/>
    </source>
</evidence>
<dbReference type="Proteomes" id="UP000027120">
    <property type="component" value="Unassembled WGS sequence"/>
</dbReference>
<organism evidence="7 8">
    <name type="scientific">Citrus sinensis</name>
    <name type="common">Sweet orange</name>
    <name type="synonym">Citrus aurantium var. sinensis</name>
    <dbReference type="NCBI Taxonomy" id="2711"/>
    <lineage>
        <taxon>Eukaryota</taxon>
        <taxon>Viridiplantae</taxon>
        <taxon>Streptophyta</taxon>
        <taxon>Embryophyta</taxon>
        <taxon>Tracheophyta</taxon>
        <taxon>Spermatophyta</taxon>
        <taxon>Magnoliopsida</taxon>
        <taxon>eudicotyledons</taxon>
        <taxon>Gunneridae</taxon>
        <taxon>Pentapetalae</taxon>
        <taxon>rosids</taxon>
        <taxon>malvids</taxon>
        <taxon>Sapindales</taxon>
        <taxon>Rutaceae</taxon>
        <taxon>Aurantioideae</taxon>
        <taxon>Citrus</taxon>
    </lineage>
</organism>
<dbReference type="AlphaFoldDB" id="A0A067DRR1"/>
<sequence length="308" mass="35576">MSPHVGLRFYPVLRFYPTEQELLEFYLLHKITQNHNLYQASDDIPVKDCDLYSPHEPNLIWDLYGGDQLMAGQALYFFTQLKKASPKGSRFNIKIGFDAWQGEDRAKLVLAVGSEDQILGFKKRFRYESRENLEQNGRWIMHEFTINAALFGDQYSHKARNFVLYCVKKNELENPSEKANLGGKRSSGSKRKLKEVVTSSSHIDHDDEGFQSKRLKAHQNSVLIEQSHSPCSSSSLHTVEHQGEIDNILEIVESEVGIDSLPNKLVFNILVFYFKKNSRGEETEVYLREESIVNEALIHHYCEIFLML</sequence>
<keyword evidence="2" id="KW-0805">Transcription regulation</keyword>
<evidence type="ECO:0000313" key="7">
    <source>
        <dbReference type="EMBL" id="KDO41702.1"/>
    </source>
</evidence>
<dbReference type="GO" id="GO:0005634">
    <property type="term" value="C:nucleus"/>
    <property type="evidence" value="ECO:0007669"/>
    <property type="project" value="UniProtKB-SubCell"/>
</dbReference>
<comment type="subcellular location">
    <subcellularLocation>
        <location evidence="1">Nucleus</location>
    </subcellularLocation>
</comment>
<dbReference type="GO" id="GO:0003677">
    <property type="term" value="F:DNA binding"/>
    <property type="evidence" value="ECO:0007669"/>
    <property type="project" value="UniProtKB-KW"/>
</dbReference>
<proteinExistence type="predicted"/>
<dbReference type="Gene3D" id="2.170.150.80">
    <property type="entry name" value="NAC domain"/>
    <property type="match status" value="1"/>
</dbReference>
<keyword evidence="4" id="KW-0804">Transcription</keyword>
<keyword evidence="5" id="KW-0539">Nucleus</keyword>
<dbReference type="GO" id="GO:0006355">
    <property type="term" value="P:regulation of DNA-templated transcription"/>
    <property type="evidence" value="ECO:0007669"/>
    <property type="project" value="InterPro"/>
</dbReference>
<evidence type="ECO:0000256" key="4">
    <source>
        <dbReference type="ARBA" id="ARBA00023163"/>
    </source>
</evidence>
<feature type="domain" description="NAC" evidence="6">
    <location>
        <begin position="9"/>
        <end position="170"/>
    </location>
</feature>
<dbReference type="InterPro" id="IPR036093">
    <property type="entry name" value="NAC_dom_sf"/>
</dbReference>
<dbReference type="Pfam" id="PF02365">
    <property type="entry name" value="NAM"/>
    <property type="match status" value="1"/>
</dbReference>
<accession>A0A067DRR1</accession>
<evidence type="ECO:0000256" key="1">
    <source>
        <dbReference type="ARBA" id="ARBA00004123"/>
    </source>
</evidence>
<evidence type="ECO:0000256" key="2">
    <source>
        <dbReference type="ARBA" id="ARBA00023015"/>
    </source>
</evidence>
<dbReference type="InterPro" id="IPR003441">
    <property type="entry name" value="NAC-dom"/>
</dbReference>
<evidence type="ECO:0000259" key="6">
    <source>
        <dbReference type="PROSITE" id="PS51005"/>
    </source>
</evidence>
<protein>
    <recommendedName>
        <fullName evidence="6">NAC domain-containing protein</fullName>
    </recommendedName>
</protein>
<reference evidence="7 8" key="1">
    <citation type="submission" date="2014-04" db="EMBL/GenBank/DDBJ databases">
        <authorList>
            <consortium name="International Citrus Genome Consortium"/>
            <person name="Gmitter F."/>
            <person name="Chen C."/>
            <person name="Farmerie W."/>
            <person name="Harkins T."/>
            <person name="Desany B."/>
            <person name="Mohiuddin M."/>
            <person name="Kodira C."/>
            <person name="Borodovsky M."/>
            <person name="Lomsadze A."/>
            <person name="Burns P."/>
            <person name="Jenkins J."/>
            <person name="Prochnik S."/>
            <person name="Shu S."/>
            <person name="Chapman J."/>
            <person name="Pitluck S."/>
            <person name="Schmutz J."/>
            <person name="Rokhsar D."/>
        </authorList>
    </citation>
    <scope>NUCLEOTIDE SEQUENCE</scope>
</reference>
<evidence type="ECO:0000256" key="3">
    <source>
        <dbReference type="ARBA" id="ARBA00023125"/>
    </source>
</evidence>
<gene>
    <name evidence="7" type="ORF">CISIN_1g037198mg</name>
</gene>
<dbReference type="EMBL" id="KK785583">
    <property type="protein sequence ID" value="KDO41702.1"/>
    <property type="molecule type" value="Genomic_DNA"/>
</dbReference>
<dbReference type="PROSITE" id="PS51005">
    <property type="entry name" value="NAC"/>
    <property type="match status" value="1"/>
</dbReference>
<evidence type="ECO:0000313" key="8">
    <source>
        <dbReference type="Proteomes" id="UP000027120"/>
    </source>
</evidence>
<dbReference type="SUPFAM" id="SSF101941">
    <property type="entry name" value="NAC domain"/>
    <property type="match status" value="1"/>
</dbReference>